<keyword evidence="5" id="KW-1185">Reference proteome</keyword>
<dbReference type="PROSITE" id="PS00530">
    <property type="entry name" value="RNASE_T2_1"/>
    <property type="match status" value="1"/>
</dbReference>
<feature type="chain" id="PRO_5047017972" evidence="3">
    <location>
        <begin position="20"/>
        <end position="331"/>
    </location>
</feature>
<evidence type="ECO:0000313" key="4">
    <source>
        <dbReference type="EMBL" id="MCL2915198.1"/>
    </source>
</evidence>
<dbReference type="InterPro" id="IPR001568">
    <property type="entry name" value="RNase_T2-like"/>
</dbReference>
<dbReference type="Gene3D" id="3.90.730.10">
    <property type="entry name" value="Ribonuclease T2-like"/>
    <property type="match status" value="1"/>
</dbReference>
<protein>
    <submittedName>
        <fullName evidence="4">Ribonuclease T</fullName>
    </submittedName>
</protein>
<evidence type="ECO:0000256" key="1">
    <source>
        <dbReference type="ARBA" id="ARBA00007469"/>
    </source>
</evidence>
<gene>
    <name evidence="4" type="ORF">L2725_15670</name>
</gene>
<comment type="similarity">
    <text evidence="1 2">Belongs to the RNase T2 family.</text>
</comment>
<evidence type="ECO:0000256" key="3">
    <source>
        <dbReference type="SAM" id="SignalP"/>
    </source>
</evidence>
<dbReference type="InterPro" id="IPR018188">
    <property type="entry name" value="RNase_T2_His_AS_1"/>
</dbReference>
<keyword evidence="3" id="KW-0732">Signal</keyword>
<dbReference type="SUPFAM" id="SSF55895">
    <property type="entry name" value="Ribonuclease Rh-like"/>
    <property type="match status" value="1"/>
</dbReference>
<accession>A0ABT0N9U2</accession>
<comment type="caution">
    <text evidence="4">The sequence shown here is derived from an EMBL/GenBank/DDBJ whole genome shotgun (WGS) entry which is preliminary data.</text>
</comment>
<name>A0ABT0N9U2_9GAMM</name>
<dbReference type="InterPro" id="IPR033130">
    <property type="entry name" value="RNase_T2_His_AS_2"/>
</dbReference>
<dbReference type="PANTHER" id="PTHR11240">
    <property type="entry name" value="RIBONUCLEASE T2"/>
    <property type="match status" value="1"/>
</dbReference>
<dbReference type="RefSeq" id="WP_249249785.1">
    <property type="nucleotide sequence ID" value="NZ_JAKIKT010000006.1"/>
</dbReference>
<organism evidence="4 5">
    <name type="scientific">Shewanella corallii</name>
    <dbReference type="NCBI Taxonomy" id="560080"/>
    <lineage>
        <taxon>Bacteria</taxon>
        <taxon>Pseudomonadati</taxon>
        <taxon>Pseudomonadota</taxon>
        <taxon>Gammaproteobacteria</taxon>
        <taxon>Alteromonadales</taxon>
        <taxon>Shewanellaceae</taxon>
        <taxon>Shewanella</taxon>
    </lineage>
</organism>
<feature type="signal peptide" evidence="3">
    <location>
        <begin position="1"/>
        <end position="19"/>
    </location>
</feature>
<dbReference type="EMBL" id="JAKIKT010000006">
    <property type="protein sequence ID" value="MCL2915198.1"/>
    <property type="molecule type" value="Genomic_DNA"/>
</dbReference>
<dbReference type="PANTHER" id="PTHR11240:SF22">
    <property type="entry name" value="RIBONUCLEASE T2"/>
    <property type="match status" value="1"/>
</dbReference>
<dbReference type="InterPro" id="IPR036430">
    <property type="entry name" value="RNase_T2-like_sf"/>
</dbReference>
<evidence type="ECO:0000256" key="2">
    <source>
        <dbReference type="RuleBase" id="RU004328"/>
    </source>
</evidence>
<dbReference type="PROSITE" id="PS00531">
    <property type="entry name" value="RNASE_T2_2"/>
    <property type="match status" value="1"/>
</dbReference>
<evidence type="ECO:0000313" key="5">
    <source>
        <dbReference type="Proteomes" id="UP001202831"/>
    </source>
</evidence>
<dbReference type="Proteomes" id="UP001202831">
    <property type="component" value="Unassembled WGS sequence"/>
</dbReference>
<dbReference type="Pfam" id="PF00445">
    <property type="entry name" value="Ribonuclease_T2"/>
    <property type="match status" value="1"/>
</dbReference>
<proteinExistence type="inferred from homology"/>
<reference evidence="4 5" key="1">
    <citation type="submission" date="2022-01" db="EMBL/GenBank/DDBJ databases">
        <title>Whole genome-based taxonomy of the Shewanellaceae.</title>
        <authorList>
            <person name="Martin-Rodriguez A.J."/>
        </authorList>
    </citation>
    <scope>NUCLEOTIDE SEQUENCE [LARGE SCALE GENOMIC DNA]</scope>
    <source>
        <strain evidence="4 5">DSM 21332</strain>
    </source>
</reference>
<sequence>MMRRLFTALLLCCSLPVLAAPATGEFIADKACPLYQSKNKKTNPGNQMTAPGQRLEIREYLGQAQAPEWVRVNTSASSSPARWLSTSCGQLKGFTPKGQNAKASKSHSGGSCNAPDQHDSFVLALSWQPAYCAMGGKSKRECRALSLNPLADAHSEFTLHGLWPNKASCGTKYGYCGQVSRKPKSFCDYPRLKMSADVRDALEEVMPSAEYGTCLQRHEFWKHGTCMTDSADEYFAVSVTLVNQLNQSEFVQQFIDRNIGSKVTRSAWQQAFDSSFGQGAHRKLKLQCRSGILTEVQMQLPVSLDAPLPQLLKQAANAQRGSCPSTFRIGD</sequence>